<sequence>MAVSDPFENKALQMFTRFQDIVGCARHLAQHTGRKQKLAFYVVPSVELVHRVHAHMVSNSDIQVRALSQPGDRNYRDPLFWNPIGPSYDAVVTTTDILCRLLGSSTVDFRVQSIQMWDDSSLSYGAEQCFERIIKWFAVIEEPVGCRHVHRPDALIKTNEGWDSHMLRQLAPGDDPEGIDFERPLRCPSRTAAHVGRSFANLALALDILTTFPTAQAGELTNRRLAGMQSHTPLAGSRQQAMAQVGNEFLWGGRDAGLETAQSQFACLEGIQTWWYLDATFKRMRAQRLDTGSSVVVRDLATLQAVEELLGYVFVDKRLLLEALAHSSNTLPNHERLEYLGDAVLGLVSAAYWARRFPKDQTTSTLNLATVSVSNATLGMLCIETGLSQYIWHALGPYQQATTVAATRVRLQLAKTSAADPEGAYWIGCDVPNVLADVMESVFGAVFLDSGCQHAPVCALFTRLIEPKVWKHLTKDNGGKARSARRSSWHHR</sequence>
<evidence type="ECO:0000313" key="4">
    <source>
        <dbReference type="Proteomes" id="UP000738325"/>
    </source>
</evidence>
<dbReference type="GO" id="GO:0005634">
    <property type="term" value="C:nucleus"/>
    <property type="evidence" value="ECO:0007669"/>
    <property type="project" value="TreeGrafter"/>
</dbReference>
<organism evidence="3 4">
    <name type="scientific">Dissophora globulifera</name>
    <dbReference type="NCBI Taxonomy" id="979702"/>
    <lineage>
        <taxon>Eukaryota</taxon>
        <taxon>Fungi</taxon>
        <taxon>Fungi incertae sedis</taxon>
        <taxon>Mucoromycota</taxon>
        <taxon>Mortierellomycotina</taxon>
        <taxon>Mortierellomycetes</taxon>
        <taxon>Mortierellales</taxon>
        <taxon>Mortierellaceae</taxon>
        <taxon>Dissophora</taxon>
    </lineage>
</organism>
<dbReference type="OrthoDB" id="2439664at2759"/>
<dbReference type="GO" id="GO:0003723">
    <property type="term" value="F:RNA binding"/>
    <property type="evidence" value="ECO:0007669"/>
    <property type="project" value="TreeGrafter"/>
</dbReference>
<evidence type="ECO:0000256" key="1">
    <source>
        <dbReference type="ARBA" id="ARBA00022801"/>
    </source>
</evidence>
<dbReference type="PANTHER" id="PTHR14950:SF37">
    <property type="entry name" value="ENDORIBONUCLEASE DICER"/>
    <property type="match status" value="1"/>
</dbReference>
<dbReference type="Pfam" id="PF00636">
    <property type="entry name" value="Ribonuclease_3"/>
    <property type="match status" value="1"/>
</dbReference>
<dbReference type="SUPFAM" id="SSF69065">
    <property type="entry name" value="RNase III domain-like"/>
    <property type="match status" value="1"/>
</dbReference>
<reference evidence="3" key="1">
    <citation type="journal article" date="2020" name="Fungal Divers.">
        <title>Resolving the Mortierellaceae phylogeny through synthesis of multi-gene phylogenetics and phylogenomics.</title>
        <authorList>
            <person name="Vandepol N."/>
            <person name="Liber J."/>
            <person name="Desiro A."/>
            <person name="Na H."/>
            <person name="Kennedy M."/>
            <person name="Barry K."/>
            <person name="Grigoriev I.V."/>
            <person name="Miller A.N."/>
            <person name="O'Donnell K."/>
            <person name="Stajich J.E."/>
            <person name="Bonito G."/>
        </authorList>
    </citation>
    <scope>NUCLEOTIDE SEQUENCE</scope>
    <source>
        <strain evidence="3">REB-010B</strain>
    </source>
</reference>
<feature type="domain" description="RNase III" evidence="2">
    <location>
        <begin position="303"/>
        <end position="451"/>
    </location>
</feature>
<dbReference type="EMBL" id="JAAAIP010000624">
    <property type="protein sequence ID" value="KAG0314318.1"/>
    <property type="molecule type" value="Genomic_DNA"/>
</dbReference>
<dbReference type="InterPro" id="IPR036389">
    <property type="entry name" value="RNase_III_sf"/>
</dbReference>
<proteinExistence type="predicted"/>
<comment type="caution">
    <text evidence="3">The sequence shown here is derived from an EMBL/GenBank/DDBJ whole genome shotgun (WGS) entry which is preliminary data.</text>
</comment>
<dbReference type="GO" id="GO:0030422">
    <property type="term" value="P:siRNA processing"/>
    <property type="evidence" value="ECO:0007669"/>
    <property type="project" value="TreeGrafter"/>
</dbReference>
<keyword evidence="4" id="KW-1185">Reference proteome</keyword>
<dbReference type="PROSITE" id="PS00517">
    <property type="entry name" value="RNASE_3_1"/>
    <property type="match status" value="1"/>
</dbReference>
<evidence type="ECO:0000313" key="3">
    <source>
        <dbReference type="EMBL" id="KAG0314318.1"/>
    </source>
</evidence>
<gene>
    <name evidence="3" type="primary">DCL2</name>
    <name evidence="3" type="ORF">BGZ99_008209</name>
</gene>
<dbReference type="GO" id="GO:0004525">
    <property type="term" value="F:ribonuclease III activity"/>
    <property type="evidence" value="ECO:0007669"/>
    <property type="project" value="InterPro"/>
</dbReference>
<protein>
    <submittedName>
        <fullName evidence="3">Dicer-like protein 2</fullName>
    </submittedName>
</protein>
<dbReference type="GO" id="GO:0005737">
    <property type="term" value="C:cytoplasm"/>
    <property type="evidence" value="ECO:0007669"/>
    <property type="project" value="TreeGrafter"/>
</dbReference>
<evidence type="ECO:0000259" key="2">
    <source>
        <dbReference type="PROSITE" id="PS50142"/>
    </source>
</evidence>
<name>A0A9P6UNR6_9FUNG</name>
<dbReference type="CDD" id="cd00593">
    <property type="entry name" value="RIBOc"/>
    <property type="match status" value="1"/>
</dbReference>
<accession>A0A9P6UNR6</accession>
<dbReference type="Gene3D" id="1.10.1520.10">
    <property type="entry name" value="Ribonuclease III domain"/>
    <property type="match status" value="1"/>
</dbReference>
<dbReference type="Proteomes" id="UP000738325">
    <property type="component" value="Unassembled WGS sequence"/>
</dbReference>
<dbReference type="AlphaFoldDB" id="A0A9P6UNR6"/>
<keyword evidence="1" id="KW-0378">Hydrolase</keyword>
<dbReference type="InterPro" id="IPR000999">
    <property type="entry name" value="RNase_III_dom"/>
</dbReference>
<dbReference type="PANTHER" id="PTHR14950">
    <property type="entry name" value="DICER-RELATED"/>
    <property type="match status" value="1"/>
</dbReference>
<dbReference type="SMART" id="SM00535">
    <property type="entry name" value="RIBOc"/>
    <property type="match status" value="1"/>
</dbReference>
<dbReference type="PROSITE" id="PS50142">
    <property type="entry name" value="RNASE_3_2"/>
    <property type="match status" value="1"/>
</dbReference>